<accession>A0ABR2S2W3</accession>
<evidence type="ECO:0000313" key="2">
    <source>
        <dbReference type="Proteomes" id="UP001396334"/>
    </source>
</evidence>
<keyword evidence="2" id="KW-1185">Reference proteome</keyword>
<dbReference type="Proteomes" id="UP001396334">
    <property type="component" value="Unassembled WGS sequence"/>
</dbReference>
<dbReference type="EMBL" id="JBBPBN010000017">
    <property type="protein sequence ID" value="KAK9019358.1"/>
    <property type="molecule type" value="Genomic_DNA"/>
</dbReference>
<organism evidence="1 2">
    <name type="scientific">Hibiscus sabdariffa</name>
    <name type="common">roselle</name>
    <dbReference type="NCBI Taxonomy" id="183260"/>
    <lineage>
        <taxon>Eukaryota</taxon>
        <taxon>Viridiplantae</taxon>
        <taxon>Streptophyta</taxon>
        <taxon>Embryophyta</taxon>
        <taxon>Tracheophyta</taxon>
        <taxon>Spermatophyta</taxon>
        <taxon>Magnoliopsida</taxon>
        <taxon>eudicotyledons</taxon>
        <taxon>Gunneridae</taxon>
        <taxon>Pentapetalae</taxon>
        <taxon>rosids</taxon>
        <taxon>malvids</taxon>
        <taxon>Malvales</taxon>
        <taxon>Malvaceae</taxon>
        <taxon>Malvoideae</taxon>
        <taxon>Hibiscus</taxon>
    </lineage>
</organism>
<sequence>MQAKRGMRLLLLYLYCCNKEQKKGGNVSDRKTKDYVKKYQVLHVAASGGRFGELEYEFLHLAMCLFFHETFLCPTNALYTSQDSTGNHVSAASNALVQLQGENNLGLFYNIRARGKLSVGLDVALECKAIGCSVIWRTISYNANLDGSHGLYLQSFIPTVRIIAFQAIDPGITPGKCMVYFSFDKLCPTVRIIAFQAIDPGSSPGKLMVDRFQSWDLWVMGPPRFRCATLISWLKHQYLSETERKYNETTSTLLGLIDGLIANIKSKDTSLRDRELWYYNVTVRQLTDENGTMLHKGTLDYVLT</sequence>
<reference evidence="1 2" key="1">
    <citation type="journal article" date="2024" name="G3 (Bethesda)">
        <title>Genome assembly of Hibiscus sabdariffa L. provides insights into metabolisms of medicinal natural products.</title>
        <authorList>
            <person name="Kim T."/>
        </authorList>
    </citation>
    <scope>NUCLEOTIDE SEQUENCE [LARGE SCALE GENOMIC DNA]</scope>
    <source>
        <strain evidence="1">TK-2024</strain>
        <tissue evidence="1">Old leaves</tissue>
    </source>
</reference>
<gene>
    <name evidence="1" type="ORF">V6N11_053882</name>
</gene>
<protein>
    <submittedName>
        <fullName evidence="1">Uncharacterized protein</fullName>
    </submittedName>
</protein>
<proteinExistence type="predicted"/>
<evidence type="ECO:0000313" key="1">
    <source>
        <dbReference type="EMBL" id="KAK9019358.1"/>
    </source>
</evidence>
<name>A0ABR2S2W3_9ROSI</name>
<comment type="caution">
    <text evidence="1">The sequence shown here is derived from an EMBL/GenBank/DDBJ whole genome shotgun (WGS) entry which is preliminary data.</text>
</comment>